<evidence type="ECO:0000256" key="3">
    <source>
        <dbReference type="ARBA" id="ARBA00023306"/>
    </source>
</evidence>
<comment type="similarity">
    <text evidence="4">Belongs to the cyclin family.</text>
</comment>
<dbReference type="PROSITE" id="PS00292">
    <property type="entry name" value="CYCLINS"/>
    <property type="match status" value="1"/>
</dbReference>
<reference evidence="9" key="1">
    <citation type="submission" date="2025-08" db="UniProtKB">
        <authorList>
            <consortium name="RefSeq"/>
        </authorList>
    </citation>
    <scope>IDENTIFICATION</scope>
</reference>
<dbReference type="CDD" id="cd20516">
    <property type="entry name" value="CYCLIN_CCND_rpt2"/>
    <property type="match status" value="1"/>
</dbReference>
<protein>
    <submittedName>
        <fullName evidence="9">G1/S-specific cyclin-D2-like</fullName>
    </submittedName>
</protein>
<dbReference type="InterPro" id="IPR036915">
    <property type="entry name" value="Cyclin-like_sf"/>
</dbReference>
<dbReference type="GeneID" id="108564685"/>
<dbReference type="Pfam" id="PF00134">
    <property type="entry name" value="Cyclin_N"/>
    <property type="match status" value="1"/>
</dbReference>
<dbReference type="Proteomes" id="UP000695000">
    <property type="component" value="Unplaced"/>
</dbReference>
<dbReference type="SMART" id="SM00385">
    <property type="entry name" value="CYCLIN"/>
    <property type="match status" value="2"/>
</dbReference>
<dbReference type="InterPro" id="IPR006671">
    <property type="entry name" value="Cyclin_N"/>
</dbReference>
<dbReference type="Pfam" id="PF02984">
    <property type="entry name" value="Cyclin_C"/>
    <property type="match status" value="1"/>
</dbReference>
<name>A0ABM1MXG3_NICVS</name>
<feature type="region of interest" description="Disordered" evidence="5">
    <location>
        <begin position="276"/>
        <end position="298"/>
    </location>
</feature>
<evidence type="ECO:0000256" key="5">
    <source>
        <dbReference type="SAM" id="MobiDB-lite"/>
    </source>
</evidence>
<dbReference type="PANTHER" id="PTHR10177">
    <property type="entry name" value="CYCLINS"/>
    <property type="match status" value="1"/>
</dbReference>
<feature type="domain" description="Cyclin-like" evidence="6">
    <location>
        <begin position="159"/>
        <end position="249"/>
    </location>
</feature>
<dbReference type="InterPro" id="IPR048258">
    <property type="entry name" value="Cyclins_cyclin-box"/>
</dbReference>
<dbReference type="SMART" id="SM01332">
    <property type="entry name" value="Cyclin_C"/>
    <property type="match status" value="1"/>
</dbReference>
<dbReference type="InterPro" id="IPR013763">
    <property type="entry name" value="Cyclin-like_dom"/>
</dbReference>
<dbReference type="SUPFAM" id="SSF47954">
    <property type="entry name" value="Cyclin-like"/>
    <property type="match status" value="2"/>
</dbReference>
<feature type="domain" description="Cyclin C-terminal" evidence="7">
    <location>
        <begin position="155"/>
        <end position="282"/>
    </location>
</feature>
<evidence type="ECO:0000313" key="8">
    <source>
        <dbReference type="Proteomes" id="UP000695000"/>
    </source>
</evidence>
<keyword evidence="1" id="KW-0132">Cell division</keyword>
<proteinExistence type="inferred from homology"/>
<dbReference type="InterPro" id="IPR004367">
    <property type="entry name" value="Cyclin_C-dom"/>
</dbReference>
<gene>
    <name evidence="9" type="primary">LOC108564685</name>
</gene>
<organism evidence="8 9">
    <name type="scientific">Nicrophorus vespilloides</name>
    <name type="common">Boreal carrion beetle</name>
    <dbReference type="NCBI Taxonomy" id="110193"/>
    <lineage>
        <taxon>Eukaryota</taxon>
        <taxon>Metazoa</taxon>
        <taxon>Ecdysozoa</taxon>
        <taxon>Arthropoda</taxon>
        <taxon>Hexapoda</taxon>
        <taxon>Insecta</taxon>
        <taxon>Pterygota</taxon>
        <taxon>Neoptera</taxon>
        <taxon>Endopterygota</taxon>
        <taxon>Coleoptera</taxon>
        <taxon>Polyphaga</taxon>
        <taxon>Staphyliniformia</taxon>
        <taxon>Silphidae</taxon>
        <taxon>Nicrophorinae</taxon>
        <taxon>Nicrophorus</taxon>
    </lineage>
</organism>
<accession>A0ABM1MXG3</accession>
<dbReference type="InterPro" id="IPR039361">
    <property type="entry name" value="Cyclin"/>
</dbReference>
<sequence>MNLACNERVGGVNYATNDPVIFADERVVEHLLEEERLYVPPCNYFESVQTDIEPFMRKVVTTWMLEVCEEQMCEDQVLPLAVNFMDRFLSVCNIKRQQLQLLGATCLLIASKVRSATTLSIELLCAYTDYSVSHDHISNWELLVLSKLQWKLSAVTGFDYVDHIIGRFPWGNDSQLLRRHSHTLVSICYTEPKLIQTAPSLIAAACICSAFRGLKLSAHRETTRDVCLMSRVDPVHLESLVLFVDQIVEKVVPQAQAAADDGRQQTAGSKHLDGGVAEFESPTYGQPETPTEVESVYF</sequence>
<feature type="domain" description="Cyclin-like" evidence="6">
    <location>
        <begin position="62"/>
        <end position="146"/>
    </location>
</feature>
<evidence type="ECO:0000313" key="9">
    <source>
        <dbReference type="RefSeq" id="XP_017779263.1"/>
    </source>
</evidence>
<evidence type="ECO:0000259" key="7">
    <source>
        <dbReference type="SMART" id="SM01332"/>
    </source>
</evidence>
<dbReference type="RefSeq" id="XP_017779263.1">
    <property type="nucleotide sequence ID" value="XM_017923774.1"/>
</dbReference>
<keyword evidence="3" id="KW-0131">Cell cycle</keyword>
<dbReference type="Gene3D" id="1.10.472.10">
    <property type="entry name" value="Cyclin-like"/>
    <property type="match status" value="2"/>
</dbReference>
<evidence type="ECO:0000256" key="2">
    <source>
        <dbReference type="ARBA" id="ARBA00023127"/>
    </source>
</evidence>
<keyword evidence="2 4" id="KW-0195">Cyclin</keyword>
<evidence type="ECO:0000256" key="4">
    <source>
        <dbReference type="RuleBase" id="RU000383"/>
    </source>
</evidence>
<evidence type="ECO:0000256" key="1">
    <source>
        <dbReference type="ARBA" id="ARBA00022618"/>
    </source>
</evidence>
<evidence type="ECO:0000259" key="6">
    <source>
        <dbReference type="SMART" id="SM00385"/>
    </source>
</evidence>
<keyword evidence="8" id="KW-1185">Reference proteome</keyword>